<protein>
    <submittedName>
        <fullName evidence="1">Uncharacterized protein</fullName>
    </submittedName>
</protein>
<evidence type="ECO:0000313" key="2">
    <source>
        <dbReference type="Proteomes" id="UP001454036"/>
    </source>
</evidence>
<dbReference type="Proteomes" id="UP001454036">
    <property type="component" value="Unassembled WGS sequence"/>
</dbReference>
<dbReference type="PANTHER" id="PTHR31286">
    <property type="entry name" value="GLYCINE-RICH CELL WALL STRUCTURAL PROTEIN 1.8-LIKE"/>
    <property type="match status" value="1"/>
</dbReference>
<keyword evidence="2" id="KW-1185">Reference proteome</keyword>
<sequence>MLSKIGRYVGNLFFTDGATSDLDRLSYGRIYVEVEAAKELPEFVPLFNENGIEFRQKIEYEWIRSMCSHCNLFEHSLRNYSFGTIVNVKNGFAVLDDDIDDHALSKNATRMVSKGCGSAGKVIDE</sequence>
<accession>A0AAV3PYD3</accession>
<proteinExistence type="predicted"/>
<dbReference type="PANTHER" id="PTHR31286:SF180">
    <property type="entry name" value="OS10G0362600 PROTEIN"/>
    <property type="match status" value="1"/>
</dbReference>
<dbReference type="InterPro" id="IPR040256">
    <property type="entry name" value="At4g02000-like"/>
</dbReference>
<evidence type="ECO:0000313" key="1">
    <source>
        <dbReference type="EMBL" id="GAA0156131.1"/>
    </source>
</evidence>
<organism evidence="1 2">
    <name type="scientific">Lithospermum erythrorhizon</name>
    <name type="common">Purple gromwell</name>
    <name type="synonym">Lithospermum officinale var. erythrorhizon</name>
    <dbReference type="NCBI Taxonomy" id="34254"/>
    <lineage>
        <taxon>Eukaryota</taxon>
        <taxon>Viridiplantae</taxon>
        <taxon>Streptophyta</taxon>
        <taxon>Embryophyta</taxon>
        <taxon>Tracheophyta</taxon>
        <taxon>Spermatophyta</taxon>
        <taxon>Magnoliopsida</taxon>
        <taxon>eudicotyledons</taxon>
        <taxon>Gunneridae</taxon>
        <taxon>Pentapetalae</taxon>
        <taxon>asterids</taxon>
        <taxon>lamiids</taxon>
        <taxon>Boraginales</taxon>
        <taxon>Boraginaceae</taxon>
        <taxon>Boraginoideae</taxon>
        <taxon>Lithospermeae</taxon>
        <taxon>Lithospermum</taxon>
    </lineage>
</organism>
<dbReference type="EMBL" id="BAABME010019121">
    <property type="protein sequence ID" value="GAA0156131.1"/>
    <property type="molecule type" value="Genomic_DNA"/>
</dbReference>
<name>A0AAV3PYD3_LITER</name>
<reference evidence="1 2" key="1">
    <citation type="submission" date="2024-01" db="EMBL/GenBank/DDBJ databases">
        <title>The complete chloroplast genome sequence of Lithospermum erythrorhizon: insights into the phylogenetic relationship among Boraginaceae species and the maternal lineages of purple gromwells.</title>
        <authorList>
            <person name="Okada T."/>
            <person name="Watanabe K."/>
        </authorList>
    </citation>
    <scope>NUCLEOTIDE SEQUENCE [LARGE SCALE GENOMIC DNA]</scope>
</reference>
<gene>
    <name evidence="1" type="ORF">LIER_38219</name>
</gene>
<dbReference type="AlphaFoldDB" id="A0AAV3PYD3"/>
<comment type="caution">
    <text evidence="1">The sequence shown here is derived from an EMBL/GenBank/DDBJ whole genome shotgun (WGS) entry which is preliminary data.</text>
</comment>